<sequence>MVGTRIDVTVEDAALKATFARLQAAGVNLKPAMEDIAGDLEESARERFATATGPDGVPWPPSRRAKREGGKTLIDSGQLMASLASEATALEAVAGTNKEYAALHQFGGVVERAARTVTTYRRIAGRMDSFASWRFVRRSRANFAEDHQVGAHKAVYPARPFLGVDEGSGARFLGYLERHLMRVAGGGRE</sequence>
<dbReference type="InterPro" id="IPR006522">
    <property type="entry name" value="Phage_virion_morphogenesis"/>
</dbReference>
<gene>
    <name evidence="2" type="ORF">D3093_26875</name>
</gene>
<geneLocation type="plasmid" evidence="2 3">
    <name>p3</name>
</geneLocation>
<accession>A0A4D8PW70</accession>
<dbReference type="RefSeq" id="WP_137117865.1">
    <property type="nucleotide sequence ID" value="NZ_CP032324.1"/>
</dbReference>
<feature type="region of interest" description="Disordered" evidence="1">
    <location>
        <begin position="48"/>
        <end position="69"/>
    </location>
</feature>
<reference evidence="2 3" key="1">
    <citation type="submission" date="2018-09" db="EMBL/GenBank/DDBJ databases">
        <title>Whole genome based analysis of evolution and adaptive divergence in Indian and Brazilian strains of Azospirillum brasilense.</title>
        <authorList>
            <person name="Singh C."/>
            <person name="Tripathi A.K."/>
        </authorList>
    </citation>
    <scope>NUCLEOTIDE SEQUENCE [LARGE SCALE GENOMIC DNA]</scope>
    <source>
        <strain evidence="2 3">MTCC4035</strain>
        <plasmid evidence="2 3">p3</plasmid>
    </source>
</reference>
<dbReference type="Proteomes" id="UP000298595">
    <property type="component" value="Plasmid p3"/>
</dbReference>
<protein>
    <submittedName>
        <fullName evidence="2">Phage virion morphogenesis protein</fullName>
    </submittedName>
</protein>
<proteinExistence type="predicted"/>
<dbReference type="NCBIfam" id="TIGR01635">
    <property type="entry name" value="tail_comp_S"/>
    <property type="match status" value="1"/>
</dbReference>
<dbReference type="KEGG" id="aare:D3093_26875"/>
<keyword evidence="2" id="KW-0614">Plasmid</keyword>
<evidence type="ECO:0000256" key="1">
    <source>
        <dbReference type="SAM" id="MobiDB-lite"/>
    </source>
</evidence>
<evidence type="ECO:0000313" key="2">
    <source>
        <dbReference type="EMBL" id="QCN98911.1"/>
    </source>
</evidence>
<name>A0A4D8PW70_9PROT</name>
<evidence type="ECO:0000313" key="3">
    <source>
        <dbReference type="Proteomes" id="UP000298595"/>
    </source>
</evidence>
<organism evidence="2 3">
    <name type="scientific">Azospirillum argentinense</name>
    <dbReference type="NCBI Taxonomy" id="2970906"/>
    <lineage>
        <taxon>Bacteria</taxon>
        <taxon>Pseudomonadati</taxon>
        <taxon>Pseudomonadota</taxon>
        <taxon>Alphaproteobacteria</taxon>
        <taxon>Rhodospirillales</taxon>
        <taxon>Azospirillaceae</taxon>
        <taxon>Azospirillum</taxon>
    </lineage>
</organism>
<dbReference type="EMBL" id="CP032324">
    <property type="protein sequence ID" value="QCN98911.1"/>
    <property type="molecule type" value="Genomic_DNA"/>
</dbReference>
<dbReference type="AlphaFoldDB" id="A0A4D8PW70"/>
<dbReference type="Pfam" id="PF05069">
    <property type="entry name" value="Phage_tail_S"/>
    <property type="match status" value="1"/>
</dbReference>